<feature type="modified residue" description="N6-(pyridoxal phosphate)lysine" evidence="6">
    <location>
        <position position="317"/>
    </location>
</feature>
<accession>A0A2W5KFY5</accession>
<dbReference type="Proteomes" id="UP000249577">
    <property type="component" value="Unassembled WGS sequence"/>
</dbReference>
<dbReference type="Gene3D" id="3.40.640.10">
    <property type="entry name" value="Type I PLP-dependent aspartate aminotransferase-like (Major domain)"/>
    <property type="match status" value="1"/>
</dbReference>
<feature type="region of interest" description="Disordered" evidence="8">
    <location>
        <begin position="1"/>
        <end position="36"/>
    </location>
</feature>
<dbReference type="Gene3D" id="3.90.1150.10">
    <property type="entry name" value="Aspartate Aminotransferase, domain 1"/>
    <property type="match status" value="1"/>
</dbReference>
<comment type="cofactor">
    <cofactor evidence="1 6 7">
        <name>pyridoxal 5'-phosphate</name>
        <dbReference type="ChEBI" id="CHEBI:597326"/>
    </cofactor>
</comment>
<dbReference type="InterPro" id="IPR002129">
    <property type="entry name" value="PyrdxlP-dep_de-COase"/>
</dbReference>
<dbReference type="PANTHER" id="PTHR11999:SF70">
    <property type="entry name" value="MIP05841P"/>
    <property type="match status" value="1"/>
</dbReference>
<evidence type="ECO:0000256" key="3">
    <source>
        <dbReference type="ARBA" id="ARBA00022793"/>
    </source>
</evidence>
<dbReference type="SUPFAM" id="SSF53383">
    <property type="entry name" value="PLP-dependent transferases"/>
    <property type="match status" value="1"/>
</dbReference>
<dbReference type="PANTHER" id="PTHR11999">
    <property type="entry name" value="GROUP II PYRIDOXAL-5-PHOSPHATE DECARBOXYLASE"/>
    <property type="match status" value="1"/>
</dbReference>
<sequence>MADDVRSRPPKGETSPPPPLPRKGEGRNASEASSSTNALAAAFARLTDHALGHAARGPDAPAYRRAPTAPDFGPALPERPRPLAEALEALLGDALPFAMDTGHPRFFAFIPAPVSPVSWLGELAAQIHNPHLGSALQSAGATAIERDVIRLLCDAAGFPESAGGLFVSGGSMANLTALVAARDARLRDDERAAAVVYVTAETHSSVAKALRIAGFLPRQIRTVAADAARRMDLRALATAVTDDRNAGRKPFAVAASAGTTNTGAIDPLPQIADLCAAEGLWMHVDGAFGASALLCGDRRDLLAGVSRADSLAWDAHKWLFQTYGCGMALVRDASVLAPSFALSSDYLRDGAAEGAEPNFWDLGPELTRPARATRLWLTLQTLGRDGIAAAIDRGFGLAETAEAIVRGMRGWRVVSPAQMAITAFRYAPDGLAPEAADAVNAAAARALMEEGFAVVGTTKLDGRTTIRLCTINPATTEDDLRATLRALDEAARAIASRL</sequence>
<keyword evidence="4 6" id="KW-0663">Pyridoxal phosphate</keyword>
<dbReference type="InterPro" id="IPR015422">
    <property type="entry name" value="PyrdxlP-dep_Trfase_small"/>
</dbReference>
<comment type="similarity">
    <text evidence="2 7">Belongs to the group II decarboxylase family.</text>
</comment>
<dbReference type="InterPro" id="IPR010977">
    <property type="entry name" value="Aromatic_deC"/>
</dbReference>
<dbReference type="Pfam" id="PF00282">
    <property type="entry name" value="Pyridoxal_deC"/>
    <property type="match status" value="1"/>
</dbReference>
<gene>
    <name evidence="9" type="ORF">DI565_13200</name>
</gene>
<dbReference type="AlphaFoldDB" id="A0A2W5KFY5"/>
<keyword evidence="3" id="KW-0210">Decarboxylase</keyword>
<dbReference type="GO" id="GO:0030170">
    <property type="term" value="F:pyridoxal phosphate binding"/>
    <property type="evidence" value="ECO:0007669"/>
    <property type="project" value="InterPro"/>
</dbReference>
<dbReference type="EMBL" id="QFPN01000006">
    <property type="protein sequence ID" value="PZQ14368.1"/>
    <property type="molecule type" value="Genomic_DNA"/>
</dbReference>
<evidence type="ECO:0000313" key="9">
    <source>
        <dbReference type="EMBL" id="PZQ14368.1"/>
    </source>
</evidence>
<proteinExistence type="inferred from homology"/>
<evidence type="ECO:0000313" key="10">
    <source>
        <dbReference type="Proteomes" id="UP000249577"/>
    </source>
</evidence>
<dbReference type="InterPro" id="IPR015424">
    <property type="entry name" value="PyrdxlP-dep_Trfase"/>
</dbReference>
<evidence type="ECO:0000256" key="8">
    <source>
        <dbReference type="SAM" id="MobiDB-lite"/>
    </source>
</evidence>
<evidence type="ECO:0000256" key="6">
    <source>
        <dbReference type="PIRSR" id="PIRSR602129-50"/>
    </source>
</evidence>
<evidence type="ECO:0000256" key="5">
    <source>
        <dbReference type="ARBA" id="ARBA00023239"/>
    </source>
</evidence>
<dbReference type="InterPro" id="IPR015421">
    <property type="entry name" value="PyrdxlP-dep_Trfase_major"/>
</dbReference>
<dbReference type="GO" id="GO:0016831">
    <property type="term" value="F:carboxy-lyase activity"/>
    <property type="evidence" value="ECO:0007669"/>
    <property type="project" value="UniProtKB-KW"/>
</dbReference>
<feature type="compositionally biased region" description="Basic and acidic residues" evidence="8">
    <location>
        <begin position="1"/>
        <end position="11"/>
    </location>
</feature>
<evidence type="ECO:0000256" key="1">
    <source>
        <dbReference type="ARBA" id="ARBA00001933"/>
    </source>
</evidence>
<evidence type="ECO:0000256" key="4">
    <source>
        <dbReference type="ARBA" id="ARBA00022898"/>
    </source>
</evidence>
<keyword evidence="5 7" id="KW-0456">Lyase</keyword>
<evidence type="ECO:0000256" key="7">
    <source>
        <dbReference type="RuleBase" id="RU000382"/>
    </source>
</evidence>
<organism evidence="9 10">
    <name type="scientific">Ancylobacter novellus</name>
    <name type="common">Thiobacillus novellus</name>
    <dbReference type="NCBI Taxonomy" id="921"/>
    <lineage>
        <taxon>Bacteria</taxon>
        <taxon>Pseudomonadati</taxon>
        <taxon>Pseudomonadota</taxon>
        <taxon>Alphaproteobacteria</taxon>
        <taxon>Hyphomicrobiales</taxon>
        <taxon>Xanthobacteraceae</taxon>
        <taxon>Ancylobacter</taxon>
    </lineage>
</organism>
<protein>
    <submittedName>
        <fullName evidence="9">Glutamate decarboxylase</fullName>
    </submittedName>
</protein>
<dbReference type="GO" id="GO:0019752">
    <property type="term" value="P:carboxylic acid metabolic process"/>
    <property type="evidence" value="ECO:0007669"/>
    <property type="project" value="InterPro"/>
</dbReference>
<feature type="region of interest" description="Disordered" evidence="8">
    <location>
        <begin position="53"/>
        <end position="79"/>
    </location>
</feature>
<name>A0A2W5KFY5_ANCNO</name>
<reference evidence="9 10" key="1">
    <citation type="submission" date="2017-08" db="EMBL/GenBank/DDBJ databases">
        <title>Infants hospitalized years apart are colonized by the same room-sourced microbial strains.</title>
        <authorList>
            <person name="Brooks B."/>
            <person name="Olm M.R."/>
            <person name="Firek B.A."/>
            <person name="Baker R."/>
            <person name="Thomas B.C."/>
            <person name="Morowitz M.J."/>
            <person name="Banfield J.F."/>
        </authorList>
    </citation>
    <scope>NUCLEOTIDE SEQUENCE [LARGE SCALE GENOMIC DNA]</scope>
    <source>
        <strain evidence="9">S2_005_003_R2_43</strain>
    </source>
</reference>
<comment type="caution">
    <text evidence="9">The sequence shown here is derived from an EMBL/GenBank/DDBJ whole genome shotgun (WGS) entry which is preliminary data.</text>
</comment>
<evidence type="ECO:0000256" key="2">
    <source>
        <dbReference type="ARBA" id="ARBA00009533"/>
    </source>
</evidence>